<protein>
    <submittedName>
        <fullName evidence="2">Uncharacterized protein</fullName>
    </submittedName>
</protein>
<accession>A0ABQ9WW20</accession>
<keyword evidence="3" id="KW-1185">Reference proteome</keyword>
<feature type="region of interest" description="Disordered" evidence="1">
    <location>
        <begin position="132"/>
        <end position="199"/>
    </location>
</feature>
<feature type="compositionally biased region" description="Polar residues" evidence="1">
    <location>
        <begin position="135"/>
        <end position="150"/>
    </location>
</feature>
<name>A0ABQ9WW20_9EUKA</name>
<dbReference type="Proteomes" id="UP001281761">
    <property type="component" value="Unassembled WGS sequence"/>
</dbReference>
<evidence type="ECO:0000313" key="2">
    <source>
        <dbReference type="EMBL" id="KAK2943314.1"/>
    </source>
</evidence>
<comment type="caution">
    <text evidence="2">The sequence shown here is derived from an EMBL/GenBank/DDBJ whole genome shotgun (WGS) entry which is preliminary data.</text>
</comment>
<feature type="compositionally biased region" description="Basic and acidic residues" evidence="1">
    <location>
        <begin position="188"/>
        <end position="199"/>
    </location>
</feature>
<organism evidence="2 3">
    <name type="scientific">Blattamonas nauphoetae</name>
    <dbReference type="NCBI Taxonomy" id="2049346"/>
    <lineage>
        <taxon>Eukaryota</taxon>
        <taxon>Metamonada</taxon>
        <taxon>Preaxostyla</taxon>
        <taxon>Oxymonadida</taxon>
        <taxon>Blattamonas</taxon>
    </lineage>
</organism>
<evidence type="ECO:0000313" key="3">
    <source>
        <dbReference type="Proteomes" id="UP001281761"/>
    </source>
</evidence>
<reference evidence="2 3" key="1">
    <citation type="journal article" date="2022" name="bioRxiv">
        <title>Genomics of Preaxostyla Flagellates Illuminates Evolutionary Transitions and the Path Towards Mitochondrial Loss.</title>
        <authorList>
            <person name="Novak L.V.F."/>
            <person name="Treitli S.C."/>
            <person name="Pyrih J."/>
            <person name="Halakuc P."/>
            <person name="Pipaliya S.V."/>
            <person name="Vacek V."/>
            <person name="Brzon O."/>
            <person name="Soukal P."/>
            <person name="Eme L."/>
            <person name="Dacks J.B."/>
            <person name="Karnkowska A."/>
            <person name="Elias M."/>
            <person name="Hampl V."/>
        </authorList>
    </citation>
    <scope>NUCLEOTIDE SEQUENCE [LARGE SCALE GENOMIC DNA]</scope>
    <source>
        <strain evidence="2">NAU3</strain>
        <tissue evidence="2">Gut</tissue>
    </source>
</reference>
<proteinExistence type="predicted"/>
<evidence type="ECO:0000256" key="1">
    <source>
        <dbReference type="SAM" id="MobiDB-lite"/>
    </source>
</evidence>
<sequence>MSIHTCLSSFASVSNRQTIPVTNTQLASLTGLAAAKIAEICFTPLHLSLLRLICFSAVDFGSDMTFVGSAIHFAYTLLSQPLSSHSFEGCDAKEQPCIMRTLFQEHCNAPKKTSRQGKRKGGRGKTEYVAELSEETPSATWHALRQTSPASPHHTRRAHSKGGDCDWGRKPATKEGGGGGGGQRLRRKETQRPQTENREQRHFEMLTEILMAPTVQTVAIKKQRDLSLVATRTIQKCFDGLLLKAIVDSELEKREASPELDTTSNT</sequence>
<dbReference type="EMBL" id="JARBJD010000353">
    <property type="protein sequence ID" value="KAK2943314.1"/>
    <property type="molecule type" value="Genomic_DNA"/>
</dbReference>
<gene>
    <name evidence="2" type="ORF">BLNAU_21791</name>
</gene>
<feature type="compositionally biased region" description="Basic and acidic residues" evidence="1">
    <location>
        <begin position="161"/>
        <end position="173"/>
    </location>
</feature>